<organism evidence="1 2">
    <name type="scientific">Chryseobacterium arthrosphaerae</name>
    <dbReference type="NCBI Taxonomy" id="651561"/>
    <lineage>
        <taxon>Bacteria</taxon>
        <taxon>Pseudomonadati</taxon>
        <taxon>Bacteroidota</taxon>
        <taxon>Flavobacteriia</taxon>
        <taxon>Flavobacteriales</taxon>
        <taxon>Weeksellaceae</taxon>
        <taxon>Chryseobacterium group</taxon>
        <taxon>Chryseobacterium</taxon>
    </lineage>
</organism>
<dbReference type="InterPro" id="IPR012338">
    <property type="entry name" value="Beta-lactam/transpept-like"/>
</dbReference>
<dbReference type="AlphaFoldDB" id="A0A432DYE8"/>
<protein>
    <submittedName>
        <fullName evidence="1">Uncharacterized protein</fullName>
    </submittedName>
</protein>
<reference evidence="1 2" key="1">
    <citation type="submission" date="2018-12" db="EMBL/GenBank/DDBJ databases">
        <title>Draft Genome Sequence of Chryseobacterium arthrosphaerae strain ED882-96 Isolated from the Blood of a Patient with Liver Cirrhosis in Taiwan.</title>
        <authorList>
            <person name="Lin J.-N."/>
            <person name="Lai C.-H."/>
            <person name="Yang C.-H."/>
            <person name="Huang Y.-H."/>
        </authorList>
    </citation>
    <scope>NUCLEOTIDE SEQUENCE [LARGE SCALE GENOMIC DNA]</scope>
    <source>
        <strain evidence="1 2">ED882-96</strain>
    </source>
</reference>
<accession>A0A432DYE8</accession>
<evidence type="ECO:0000313" key="2">
    <source>
        <dbReference type="Proteomes" id="UP000276953"/>
    </source>
</evidence>
<dbReference type="Proteomes" id="UP000276953">
    <property type="component" value="Unassembled WGS sequence"/>
</dbReference>
<proteinExistence type="predicted"/>
<dbReference type="Gene3D" id="3.40.710.10">
    <property type="entry name" value="DD-peptidase/beta-lactamase superfamily"/>
    <property type="match status" value="1"/>
</dbReference>
<evidence type="ECO:0000313" key="1">
    <source>
        <dbReference type="EMBL" id="RTZ49362.1"/>
    </source>
</evidence>
<comment type="caution">
    <text evidence="1">The sequence shown here is derived from an EMBL/GenBank/DDBJ whole genome shotgun (WGS) entry which is preliminary data.</text>
</comment>
<sequence length="35" mass="3746">MDSLQVQGMSIAIINNGKIVFNKGLGVANTLSKKR</sequence>
<name>A0A432DYE8_9FLAO</name>
<gene>
    <name evidence="1" type="ORF">EJ377_01510</name>
</gene>
<dbReference type="EMBL" id="RYFC01000001">
    <property type="protein sequence ID" value="RTZ49362.1"/>
    <property type="molecule type" value="Genomic_DNA"/>
</dbReference>